<organism evidence="3">
    <name type="scientific">Cladocopium goreaui</name>
    <dbReference type="NCBI Taxonomy" id="2562237"/>
    <lineage>
        <taxon>Eukaryota</taxon>
        <taxon>Sar</taxon>
        <taxon>Alveolata</taxon>
        <taxon>Dinophyceae</taxon>
        <taxon>Suessiales</taxon>
        <taxon>Symbiodiniaceae</taxon>
        <taxon>Cladocopium</taxon>
    </lineage>
</organism>
<dbReference type="EMBL" id="CAMXCT030000757">
    <property type="protein sequence ID" value="CAL4770183.1"/>
    <property type="molecule type" value="Genomic_DNA"/>
</dbReference>
<dbReference type="Proteomes" id="UP001152797">
    <property type="component" value="Unassembled WGS sequence"/>
</dbReference>
<keyword evidence="2" id="KW-0472">Membrane</keyword>
<reference evidence="3" key="1">
    <citation type="submission" date="2022-10" db="EMBL/GenBank/DDBJ databases">
        <authorList>
            <person name="Chen Y."/>
            <person name="Dougan E. K."/>
            <person name="Chan C."/>
            <person name="Rhodes N."/>
            <person name="Thang M."/>
        </authorList>
    </citation>
    <scope>NUCLEOTIDE SEQUENCE</scope>
</reference>
<evidence type="ECO:0000313" key="5">
    <source>
        <dbReference type="Proteomes" id="UP001152797"/>
    </source>
</evidence>
<name>A0A9P1C2X3_9DINO</name>
<protein>
    <submittedName>
        <fullName evidence="3">Uncharacterized protein</fullName>
    </submittedName>
</protein>
<keyword evidence="2" id="KW-1133">Transmembrane helix</keyword>
<evidence type="ECO:0000256" key="1">
    <source>
        <dbReference type="SAM" id="MobiDB-lite"/>
    </source>
</evidence>
<dbReference type="AlphaFoldDB" id="A0A9P1C2X3"/>
<keyword evidence="5" id="KW-1185">Reference proteome</keyword>
<evidence type="ECO:0000313" key="3">
    <source>
        <dbReference type="EMBL" id="CAI3982871.1"/>
    </source>
</evidence>
<feature type="compositionally biased region" description="Pro residues" evidence="1">
    <location>
        <begin position="160"/>
        <end position="171"/>
    </location>
</feature>
<feature type="region of interest" description="Disordered" evidence="1">
    <location>
        <begin position="128"/>
        <end position="527"/>
    </location>
</feature>
<feature type="compositionally biased region" description="Pro residues" evidence="1">
    <location>
        <begin position="422"/>
        <end position="460"/>
    </location>
</feature>
<dbReference type="EMBL" id="CAMXCT010000757">
    <property type="protein sequence ID" value="CAI3982871.1"/>
    <property type="molecule type" value="Genomic_DNA"/>
</dbReference>
<feature type="compositionally biased region" description="Pro residues" evidence="1">
    <location>
        <begin position="475"/>
        <end position="484"/>
    </location>
</feature>
<feature type="compositionally biased region" description="Low complexity" evidence="1">
    <location>
        <begin position="137"/>
        <end position="159"/>
    </location>
</feature>
<feature type="region of interest" description="Disordered" evidence="1">
    <location>
        <begin position="552"/>
        <end position="571"/>
    </location>
</feature>
<evidence type="ECO:0000256" key="2">
    <source>
        <dbReference type="SAM" id="Phobius"/>
    </source>
</evidence>
<feature type="transmembrane region" description="Helical" evidence="2">
    <location>
        <begin position="731"/>
        <end position="750"/>
    </location>
</feature>
<dbReference type="EMBL" id="CAMXCT020000757">
    <property type="protein sequence ID" value="CAL1136246.1"/>
    <property type="molecule type" value="Genomic_DNA"/>
</dbReference>
<feature type="compositionally biased region" description="Low complexity" evidence="1">
    <location>
        <begin position="404"/>
        <end position="421"/>
    </location>
</feature>
<dbReference type="OrthoDB" id="441511at2759"/>
<reference evidence="4 5" key="2">
    <citation type="submission" date="2024-05" db="EMBL/GenBank/DDBJ databases">
        <authorList>
            <person name="Chen Y."/>
            <person name="Shah S."/>
            <person name="Dougan E. K."/>
            <person name="Thang M."/>
            <person name="Chan C."/>
        </authorList>
    </citation>
    <scope>NUCLEOTIDE SEQUENCE [LARGE SCALE GENOMIC DNA]</scope>
</reference>
<feature type="transmembrane region" description="Helical" evidence="2">
    <location>
        <begin position="757"/>
        <end position="777"/>
    </location>
</feature>
<comment type="caution">
    <text evidence="3">The sequence shown here is derived from an EMBL/GenBank/DDBJ whole genome shotgun (WGS) entry which is preliminary data.</text>
</comment>
<evidence type="ECO:0000313" key="4">
    <source>
        <dbReference type="EMBL" id="CAL4770183.1"/>
    </source>
</evidence>
<gene>
    <name evidence="3" type="ORF">C1SCF055_LOCUS10531</name>
</gene>
<accession>A0A9P1C2X3</accession>
<sequence length="787" mass="79694">MAQGSGIRDITSEAGLNESVSGDEVVLVYFGFGAKSAENPHSLGDEFDPQFEEFAESGEVVPKLFRAVFSDVTAQFFADVGIDPMCGGSLVLWKQGAVLAKASVKELNESSDVETEVVRWLAGKYPSKAESAKARPARPSSAVPARAQVAGPTPGSTCGAPPPGPPPPPSGNPSMATNTVFGAALSGPPPGPKSAVPGQTPGAMCGADGPPPAGPRTPGQPTTMTVGAALSGPPPGPKATVPGQTPGAMCGAPPAGPPPIGPRTPGQPTTMTVGAALSGPPPGPKATVPGQTPGAMCGAPPVGPPPAGPRTPGQPTTMTVGAALSGPPPGPKATVPGQTPGAMCGAPPVGPPPAGLRTPGQPTTMTVGAALSGPPPGPKATVPSQTPGVMCGAPPVGPPPVGPRTPGQPTTMTVGAALSGAPPGPKAPLPPSEPPETASPPPPPPPAPPQEDSPPPPPTPQLAANEPVPIKHPETPCPVPPPVPKTDSGDRTPSQPAPTPPSELKASTSPTPVAKQAPVTPGVQSPVVCEDKDADIAKGKPVQKQVEKAPLPPVDLGSGPQACEAAPEPPSGLDMAVADSPPTDDVGERIAKLFASHGKHGTVNRDTMKALLQFLLTKQGSRKGLVPAQLDRIVDTFIEESDSGSCINANQFIQWVWSTMAANMGLWFSACCLRRIIVGYKTYWFSFFFFKHLQLQIARTTVDERACDTSPLTHEGTCCHPTIPTILKGNLVVAISLSAIMAVAVPFLCCHRSVCHGSLVFMAQSAGLSFLVLVQVLPRWLPSGKLT</sequence>
<proteinExistence type="predicted"/>
<keyword evidence="2" id="KW-0812">Transmembrane</keyword>